<dbReference type="CDD" id="cd23355">
    <property type="entry name" value="beta-trefoil_singed_rpt3"/>
    <property type="match status" value="1"/>
</dbReference>
<dbReference type="CDD" id="cd23351">
    <property type="entry name" value="beta-trefoil_singed_rpt2"/>
    <property type="match status" value="1"/>
</dbReference>
<feature type="domain" description="Fascin-like" evidence="6">
    <location>
        <begin position="188"/>
        <end position="305"/>
    </location>
</feature>
<name>A0A9P0A8C2_BEMTA</name>
<gene>
    <name evidence="7" type="ORF">BEMITA_LOCUS7648</name>
</gene>
<protein>
    <recommendedName>
        <fullName evidence="6">Fascin-like domain-containing protein</fullName>
    </recommendedName>
</protein>
<comment type="subcellular location">
    <subcellularLocation>
        <location evidence="1">Cytoplasm</location>
        <location evidence="1">Cytoskeleton</location>
    </subcellularLocation>
</comment>
<evidence type="ECO:0000256" key="3">
    <source>
        <dbReference type="ARBA" id="ARBA00022490"/>
    </source>
</evidence>
<dbReference type="GO" id="GO:0051015">
    <property type="term" value="F:actin filament binding"/>
    <property type="evidence" value="ECO:0007669"/>
    <property type="project" value="InterPro"/>
</dbReference>
<dbReference type="PANTHER" id="PTHR10551">
    <property type="entry name" value="FASCIN"/>
    <property type="match status" value="1"/>
</dbReference>
<dbReference type="GO" id="GO:0007163">
    <property type="term" value="P:establishment or maintenance of cell polarity"/>
    <property type="evidence" value="ECO:0007669"/>
    <property type="project" value="TreeGrafter"/>
</dbReference>
<evidence type="ECO:0000259" key="6">
    <source>
        <dbReference type="Pfam" id="PF06268"/>
    </source>
</evidence>
<dbReference type="PIRSF" id="PIRSF005682">
    <property type="entry name" value="Fascin"/>
    <property type="match status" value="1"/>
</dbReference>
<evidence type="ECO:0000256" key="2">
    <source>
        <dbReference type="ARBA" id="ARBA00007415"/>
    </source>
</evidence>
<comment type="similarity">
    <text evidence="2">Belongs to the fascin family.</text>
</comment>
<dbReference type="InterPro" id="IPR022768">
    <property type="entry name" value="Fascin-like_dom"/>
</dbReference>
<dbReference type="PANTHER" id="PTHR10551:SF9">
    <property type="entry name" value="FASCIN-2"/>
    <property type="match status" value="1"/>
</dbReference>
<keyword evidence="8" id="KW-1185">Reference proteome</keyword>
<dbReference type="Pfam" id="PF06268">
    <property type="entry name" value="Fascin"/>
    <property type="match status" value="4"/>
</dbReference>
<dbReference type="OrthoDB" id="10259868at2759"/>
<proteinExistence type="inferred from homology"/>
<dbReference type="GO" id="GO:0051017">
    <property type="term" value="P:actin filament bundle assembly"/>
    <property type="evidence" value="ECO:0007669"/>
    <property type="project" value="TreeGrafter"/>
</dbReference>
<dbReference type="Proteomes" id="UP001152759">
    <property type="component" value="Chromosome 4"/>
</dbReference>
<dbReference type="GO" id="GO:0015629">
    <property type="term" value="C:actin cytoskeleton"/>
    <property type="evidence" value="ECO:0007669"/>
    <property type="project" value="TreeGrafter"/>
</dbReference>
<keyword evidence="3" id="KW-0963">Cytoplasm</keyword>
<feature type="domain" description="Fascin-like" evidence="6">
    <location>
        <begin position="319"/>
        <end position="423"/>
    </location>
</feature>
<evidence type="ECO:0000256" key="4">
    <source>
        <dbReference type="ARBA" id="ARBA00023203"/>
    </source>
</evidence>
<reference evidence="7" key="1">
    <citation type="submission" date="2021-12" db="EMBL/GenBank/DDBJ databases">
        <authorList>
            <person name="King R."/>
        </authorList>
    </citation>
    <scope>NUCLEOTIDE SEQUENCE</scope>
</reference>
<feature type="domain" description="Fascin-like" evidence="6">
    <location>
        <begin position="61"/>
        <end position="177"/>
    </location>
</feature>
<sequence length="548" mass="60929">MTSVLNGMNGMNGLNGTNGTNGIHSVNGHNGSLYGLKNHEDIAEKETMAHGFWTVGLINSQHRYLTAETFGCKVNANGSSLKKKQIWTLEPGVYGDASSSSTVYLRSHLGKYLSVDSFGNVTCDSEEKDPSAVFQISVADDNTGRWAFRNIIRGYFLAASQDKLVCTAKVPAEPEFWLPHLAARPQVNLRSVGRKRFAHLSENLDEIYVDANVPWGEDTLFTLEFRLEDSGKLGKYALHTCNNKYLSKEGKLSEKCTGSCLFSIEYHSGMMALRDNSGGYLSPIGSKAVLKTRSNSVTKDELFTLQDSLPQASFVAALNSRYVSVKQGVDVTANQDEISNYETFQLEFDKSTRRWYIRTMQDRYWTLETNGGIQAVADKRSSNALFDLVWQGDGSVAFRANNGKYVATKRSGHLYANADSVDELSKYFFYLINRPILVLKSEQGFVGMKSGSGFRLECNKASYETIQVERGEKGVVYFKSQNGKYWHCDSEGVTADSDTPEGFFLELREPTRISIKSAGPSGEYLIAGKNGNFRLGDSDHNTATKWEY</sequence>
<accession>A0A9P0A8C2</accession>
<dbReference type="EMBL" id="OU963865">
    <property type="protein sequence ID" value="CAH0388757.1"/>
    <property type="molecule type" value="Genomic_DNA"/>
</dbReference>
<dbReference type="FunFam" id="2.80.10.50:FF:000010">
    <property type="entry name" value="Fascin"/>
    <property type="match status" value="1"/>
</dbReference>
<feature type="domain" description="Fascin-like" evidence="6">
    <location>
        <begin position="452"/>
        <end position="548"/>
    </location>
</feature>
<dbReference type="InterPro" id="IPR008999">
    <property type="entry name" value="Actin-crosslinking"/>
</dbReference>
<keyword evidence="5" id="KW-0206">Cytoskeleton</keyword>
<dbReference type="FunFam" id="2.80.10.50:FF:000008">
    <property type="entry name" value="Fascin"/>
    <property type="match status" value="1"/>
</dbReference>
<dbReference type="KEGG" id="btab:109036342"/>
<organism evidence="7 8">
    <name type="scientific">Bemisia tabaci</name>
    <name type="common">Sweetpotato whitefly</name>
    <name type="synonym">Aleurodes tabaci</name>
    <dbReference type="NCBI Taxonomy" id="7038"/>
    <lineage>
        <taxon>Eukaryota</taxon>
        <taxon>Metazoa</taxon>
        <taxon>Ecdysozoa</taxon>
        <taxon>Arthropoda</taxon>
        <taxon>Hexapoda</taxon>
        <taxon>Insecta</taxon>
        <taxon>Pterygota</taxon>
        <taxon>Neoptera</taxon>
        <taxon>Paraneoptera</taxon>
        <taxon>Hemiptera</taxon>
        <taxon>Sternorrhyncha</taxon>
        <taxon>Aleyrodoidea</taxon>
        <taxon>Aleyrodidae</taxon>
        <taxon>Aleyrodinae</taxon>
        <taxon>Bemisia</taxon>
    </lineage>
</organism>
<dbReference type="InterPro" id="IPR024703">
    <property type="entry name" value="Fascin_metazoans"/>
</dbReference>
<dbReference type="FunFam" id="2.80.10.50:FF:000015">
    <property type="entry name" value="Fascin"/>
    <property type="match status" value="1"/>
</dbReference>
<dbReference type="GO" id="GO:0016477">
    <property type="term" value="P:cell migration"/>
    <property type="evidence" value="ECO:0007669"/>
    <property type="project" value="TreeGrafter"/>
</dbReference>
<dbReference type="AlphaFoldDB" id="A0A9P0A8C2"/>
<dbReference type="FunFam" id="2.80.10.50:FF:000064">
    <property type="entry name" value="Fascin"/>
    <property type="match status" value="1"/>
</dbReference>
<dbReference type="GO" id="GO:0005737">
    <property type="term" value="C:cytoplasm"/>
    <property type="evidence" value="ECO:0007669"/>
    <property type="project" value="TreeGrafter"/>
</dbReference>
<keyword evidence="4" id="KW-0009">Actin-binding</keyword>
<evidence type="ECO:0000256" key="5">
    <source>
        <dbReference type="ARBA" id="ARBA00023212"/>
    </source>
</evidence>
<evidence type="ECO:0000313" key="7">
    <source>
        <dbReference type="EMBL" id="CAH0388757.1"/>
    </source>
</evidence>
<evidence type="ECO:0000313" key="8">
    <source>
        <dbReference type="Proteomes" id="UP001152759"/>
    </source>
</evidence>
<dbReference type="InterPro" id="IPR010431">
    <property type="entry name" value="Fascin"/>
</dbReference>
<dbReference type="GO" id="GO:0030674">
    <property type="term" value="F:protein-macromolecule adaptor activity"/>
    <property type="evidence" value="ECO:0007669"/>
    <property type="project" value="InterPro"/>
</dbReference>
<dbReference type="Gene3D" id="2.80.10.50">
    <property type="match status" value="4"/>
</dbReference>
<evidence type="ECO:0000256" key="1">
    <source>
        <dbReference type="ARBA" id="ARBA00004245"/>
    </source>
</evidence>
<dbReference type="SUPFAM" id="SSF50405">
    <property type="entry name" value="Actin-crosslinking proteins"/>
    <property type="match status" value="4"/>
</dbReference>